<dbReference type="CDD" id="cd07989">
    <property type="entry name" value="LPLAT_AGPAT-like"/>
    <property type="match status" value="1"/>
</dbReference>
<dbReference type="Pfam" id="PF01553">
    <property type="entry name" value="Acyltransferase"/>
    <property type="match status" value="1"/>
</dbReference>
<keyword evidence="6" id="KW-1133">Transmembrane helix</keyword>
<keyword evidence="6" id="KW-0812">Transmembrane</keyword>
<evidence type="ECO:0000259" key="7">
    <source>
        <dbReference type="SMART" id="SM00563"/>
    </source>
</evidence>
<keyword evidence="5" id="KW-0012">Acyltransferase</keyword>
<dbReference type="PANTHER" id="PTHR10434:SF64">
    <property type="entry name" value="1-ACYL-SN-GLYCEROL-3-PHOSPHATE ACYLTRANSFERASE-RELATED"/>
    <property type="match status" value="1"/>
</dbReference>
<evidence type="ECO:0000256" key="3">
    <source>
        <dbReference type="ARBA" id="ARBA00022679"/>
    </source>
</evidence>
<dbReference type="AlphaFoldDB" id="A0A6U3NNZ7"/>
<dbReference type="SUPFAM" id="SSF69593">
    <property type="entry name" value="Glycerol-3-phosphate (1)-acyltransferase"/>
    <property type="match status" value="1"/>
</dbReference>
<evidence type="ECO:0000256" key="4">
    <source>
        <dbReference type="ARBA" id="ARBA00023098"/>
    </source>
</evidence>
<keyword evidence="3" id="KW-0808">Transferase</keyword>
<dbReference type="InterPro" id="IPR002123">
    <property type="entry name" value="Plipid/glycerol_acylTrfase"/>
</dbReference>
<dbReference type="GO" id="GO:0006654">
    <property type="term" value="P:phosphatidic acid biosynthetic process"/>
    <property type="evidence" value="ECO:0007669"/>
    <property type="project" value="TreeGrafter"/>
</dbReference>
<dbReference type="GO" id="GO:0003841">
    <property type="term" value="F:1-acylglycerol-3-phosphate O-acyltransferase activity"/>
    <property type="evidence" value="ECO:0007669"/>
    <property type="project" value="TreeGrafter"/>
</dbReference>
<feature type="transmembrane region" description="Helical" evidence="6">
    <location>
        <begin position="160"/>
        <end position="178"/>
    </location>
</feature>
<dbReference type="EMBL" id="HBGN01000915">
    <property type="protein sequence ID" value="CAD9314178.1"/>
    <property type="molecule type" value="Transcribed_RNA"/>
</dbReference>
<protein>
    <recommendedName>
        <fullName evidence="7">Phospholipid/glycerol acyltransferase domain-containing protein</fullName>
    </recommendedName>
</protein>
<gene>
    <name evidence="8" type="ORF">DBRI1063_LOCUS584</name>
</gene>
<evidence type="ECO:0000256" key="5">
    <source>
        <dbReference type="ARBA" id="ARBA00023315"/>
    </source>
</evidence>
<evidence type="ECO:0000256" key="2">
    <source>
        <dbReference type="ARBA" id="ARBA00022516"/>
    </source>
</evidence>
<keyword evidence="2" id="KW-0444">Lipid biosynthesis</keyword>
<keyword evidence="4" id="KW-0443">Lipid metabolism</keyword>
<evidence type="ECO:0000256" key="6">
    <source>
        <dbReference type="SAM" id="Phobius"/>
    </source>
</evidence>
<accession>A0A6U3NNZ7</accession>
<feature type="transmembrane region" description="Helical" evidence="6">
    <location>
        <begin position="56"/>
        <end position="77"/>
    </location>
</feature>
<organism evidence="8">
    <name type="scientific">Ditylum brightwellii</name>
    <dbReference type="NCBI Taxonomy" id="49249"/>
    <lineage>
        <taxon>Eukaryota</taxon>
        <taxon>Sar</taxon>
        <taxon>Stramenopiles</taxon>
        <taxon>Ochrophyta</taxon>
        <taxon>Bacillariophyta</taxon>
        <taxon>Mediophyceae</taxon>
        <taxon>Lithodesmiophycidae</taxon>
        <taxon>Lithodesmiales</taxon>
        <taxon>Lithodesmiaceae</taxon>
        <taxon>Ditylum</taxon>
    </lineage>
</organism>
<dbReference type="SMART" id="SM00563">
    <property type="entry name" value="PlsC"/>
    <property type="match status" value="1"/>
</dbReference>
<feature type="transmembrane region" description="Helical" evidence="6">
    <location>
        <begin position="17"/>
        <end position="35"/>
    </location>
</feature>
<dbReference type="PANTHER" id="PTHR10434">
    <property type="entry name" value="1-ACYL-SN-GLYCEROL-3-PHOSPHATE ACYLTRANSFERASE"/>
    <property type="match status" value="1"/>
</dbReference>
<sequence length="321" mass="36343">MEVILTILGTVFTVFKYVFYVYTSLIFVVPLVAVVQERKIWSRSPAVPSMNLLAHLKVYIFNVIFMGTGYIGCFLLLPKMIIRGWDDSVERDAHCLVERIDAYACLSAMVGPVVVRGVENLPPENGDVPAPIYIANHSSQIDAGAVYYLFRRFKWIAKKSLLVLPGVGGTMFLGRHIFIDRRRGKNKGSVSTLYAKANESLQKGIPLFIFPQGSRRITERLPFKDGAFNIALENESMLVPVSLHIPLGVWNDWYPISLLWGAKKEPVVLTVHKPVKVTKDMNKEELKQRCTDIIYSVLPKIGETEEEVKEKKQKIEDKKTT</sequence>
<proteinExistence type="predicted"/>
<reference evidence="8" key="1">
    <citation type="submission" date="2021-01" db="EMBL/GenBank/DDBJ databases">
        <authorList>
            <person name="Corre E."/>
            <person name="Pelletier E."/>
            <person name="Niang G."/>
            <person name="Scheremetjew M."/>
            <person name="Finn R."/>
            <person name="Kale V."/>
            <person name="Holt S."/>
            <person name="Cochrane G."/>
            <person name="Meng A."/>
            <person name="Brown T."/>
            <person name="Cohen L."/>
        </authorList>
    </citation>
    <scope>NUCLEOTIDE SEQUENCE</scope>
    <source>
        <strain evidence="8">Pop2</strain>
    </source>
</reference>
<feature type="domain" description="Phospholipid/glycerol acyltransferase" evidence="7">
    <location>
        <begin position="131"/>
        <end position="246"/>
    </location>
</feature>
<evidence type="ECO:0000256" key="1">
    <source>
        <dbReference type="ARBA" id="ARBA00005189"/>
    </source>
</evidence>
<name>A0A6U3NNZ7_9STRA</name>
<comment type="pathway">
    <text evidence="1">Lipid metabolism.</text>
</comment>
<evidence type="ECO:0000313" key="8">
    <source>
        <dbReference type="EMBL" id="CAD9314178.1"/>
    </source>
</evidence>
<keyword evidence="6" id="KW-0472">Membrane</keyword>